<dbReference type="GO" id="GO:0000398">
    <property type="term" value="P:mRNA splicing, via spliceosome"/>
    <property type="evidence" value="ECO:0007669"/>
    <property type="project" value="InterPro"/>
</dbReference>
<evidence type="ECO:0000313" key="6">
    <source>
        <dbReference type="EMBL" id="KAH3675879.1"/>
    </source>
</evidence>
<keyword evidence="1" id="KW-0479">Metal-binding</keyword>
<organism evidence="6 7">
    <name type="scientific">Wickerhamomyces mucosus</name>
    <dbReference type="NCBI Taxonomy" id="1378264"/>
    <lineage>
        <taxon>Eukaryota</taxon>
        <taxon>Fungi</taxon>
        <taxon>Dikarya</taxon>
        <taxon>Ascomycota</taxon>
        <taxon>Saccharomycotina</taxon>
        <taxon>Saccharomycetes</taxon>
        <taxon>Phaffomycetales</taxon>
        <taxon>Wickerhamomycetaceae</taxon>
        <taxon>Wickerhamomyces</taxon>
    </lineage>
</organism>
<keyword evidence="2" id="KW-0863">Zinc-finger</keyword>
<dbReference type="AlphaFoldDB" id="A0A9P8PQX3"/>
<dbReference type="SMART" id="SM00451">
    <property type="entry name" value="ZnF_U1"/>
    <property type="match status" value="1"/>
</dbReference>
<comment type="caution">
    <text evidence="6">The sequence shown here is derived from an EMBL/GenBank/DDBJ whole genome shotgun (WGS) entry which is preliminary data.</text>
</comment>
<evidence type="ECO:0000256" key="4">
    <source>
        <dbReference type="ARBA" id="ARBA00023242"/>
    </source>
</evidence>
<dbReference type="GO" id="GO:0008270">
    <property type="term" value="F:zinc ion binding"/>
    <property type="evidence" value="ECO:0007669"/>
    <property type="project" value="UniProtKB-KW"/>
</dbReference>
<reference evidence="6" key="1">
    <citation type="journal article" date="2021" name="Open Biol.">
        <title>Shared evolutionary footprints suggest mitochondrial oxidative damage underlies multiple complex I losses in fungi.</title>
        <authorList>
            <person name="Schikora-Tamarit M.A."/>
            <person name="Marcet-Houben M."/>
            <person name="Nosek J."/>
            <person name="Gabaldon T."/>
        </authorList>
    </citation>
    <scope>NUCLEOTIDE SEQUENCE</scope>
    <source>
        <strain evidence="6">CBS6341</strain>
    </source>
</reference>
<dbReference type="InterPro" id="IPR036236">
    <property type="entry name" value="Znf_C2H2_sf"/>
</dbReference>
<dbReference type="Pfam" id="PF12171">
    <property type="entry name" value="zf-C2H2_jaz"/>
    <property type="match status" value="1"/>
</dbReference>
<dbReference type="EMBL" id="JAEUBF010000694">
    <property type="protein sequence ID" value="KAH3675879.1"/>
    <property type="molecule type" value="Genomic_DNA"/>
</dbReference>
<accession>A0A9P8PQX3</accession>
<dbReference type="OrthoDB" id="30343at2759"/>
<keyword evidence="4" id="KW-0539">Nucleus</keyword>
<name>A0A9P8PQX3_9ASCO</name>
<reference evidence="6" key="2">
    <citation type="submission" date="2021-01" db="EMBL/GenBank/DDBJ databases">
        <authorList>
            <person name="Schikora-Tamarit M.A."/>
        </authorList>
    </citation>
    <scope>NUCLEOTIDE SEQUENCE</scope>
    <source>
        <strain evidence="6">CBS6341</strain>
    </source>
</reference>
<keyword evidence="7" id="KW-1185">Reference proteome</keyword>
<dbReference type="InterPro" id="IPR013087">
    <property type="entry name" value="Znf_C2H2_type"/>
</dbReference>
<dbReference type="PANTHER" id="PTHR45986">
    <property type="entry name" value="ZINC FINGER MATRIN-TYPE PROTEIN 2"/>
    <property type="match status" value="1"/>
</dbReference>
<proteinExistence type="predicted"/>
<evidence type="ECO:0000256" key="3">
    <source>
        <dbReference type="ARBA" id="ARBA00022833"/>
    </source>
</evidence>
<dbReference type="SUPFAM" id="SSF57667">
    <property type="entry name" value="beta-beta-alpha zinc fingers"/>
    <property type="match status" value="1"/>
</dbReference>
<dbReference type="GO" id="GO:0005681">
    <property type="term" value="C:spliceosomal complex"/>
    <property type="evidence" value="ECO:0007669"/>
    <property type="project" value="InterPro"/>
</dbReference>
<evidence type="ECO:0000256" key="1">
    <source>
        <dbReference type="ARBA" id="ARBA00022723"/>
    </source>
</evidence>
<evidence type="ECO:0000259" key="5">
    <source>
        <dbReference type="PROSITE" id="PS00028"/>
    </source>
</evidence>
<dbReference type="InterPro" id="IPR040107">
    <property type="entry name" value="Snu23"/>
</dbReference>
<dbReference type="PROSITE" id="PS00028">
    <property type="entry name" value="ZINC_FINGER_C2H2_1"/>
    <property type="match status" value="1"/>
</dbReference>
<dbReference type="PANTHER" id="PTHR45986:SF1">
    <property type="entry name" value="ZINC FINGER MATRIN-TYPE PROTEIN 2"/>
    <property type="match status" value="1"/>
</dbReference>
<feature type="domain" description="C2H2-type" evidence="5">
    <location>
        <begin position="77"/>
        <end position="99"/>
    </location>
</feature>
<dbReference type="Proteomes" id="UP000769528">
    <property type="component" value="Unassembled WGS sequence"/>
</dbReference>
<evidence type="ECO:0000313" key="7">
    <source>
        <dbReference type="Proteomes" id="UP000769528"/>
    </source>
</evidence>
<sequence>MVDKGSFGRRTWDRVEYAELARRRKEASKRDEDFGTSNAKKAKITSGNFDFTKDLNKRTIITGNVTQTRGKTFGFYCDVCDLTFKDNLKFIDHLNSKPHLIKANELGKFDQKKEISLDDVKRRYDLLIRKLDEMDKEDYSSSFNVKKRIEYKKQIELKKREHAVEKGKDKHSNNDGETNGEIMAAIGFRGFGTSKK</sequence>
<protein>
    <recommendedName>
        <fullName evidence="5">C2H2-type domain-containing protein</fullName>
    </recommendedName>
</protein>
<evidence type="ECO:0000256" key="2">
    <source>
        <dbReference type="ARBA" id="ARBA00022771"/>
    </source>
</evidence>
<dbReference type="InterPro" id="IPR003604">
    <property type="entry name" value="Matrin/U1-like-C_Znf_C2H2"/>
</dbReference>
<keyword evidence="3" id="KW-0862">Zinc</keyword>
<dbReference type="GO" id="GO:0046540">
    <property type="term" value="C:U4/U6 x U5 tri-snRNP complex"/>
    <property type="evidence" value="ECO:0007669"/>
    <property type="project" value="TreeGrafter"/>
</dbReference>
<gene>
    <name evidence="6" type="ORF">WICMUC_002449</name>
</gene>
<dbReference type="InterPro" id="IPR022755">
    <property type="entry name" value="Znf_C2H2_jaz"/>
</dbReference>
<dbReference type="GO" id="GO:0003676">
    <property type="term" value="F:nucleic acid binding"/>
    <property type="evidence" value="ECO:0007669"/>
    <property type="project" value="InterPro"/>
</dbReference>